<dbReference type="EMBL" id="AVOT02153121">
    <property type="protein sequence ID" value="MBW0593234.1"/>
    <property type="molecule type" value="Genomic_DNA"/>
</dbReference>
<evidence type="ECO:0000313" key="3">
    <source>
        <dbReference type="Proteomes" id="UP000765509"/>
    </source>
</evidence>
<dbReference type="InterPro" id="IPR050951">
    <property type="entry name" value="Retrovirus_Pol_polyprotein"/>
</dbReference>
<gene>
    <name evidence="2" type="ORF">O181_132949</name>
</gene>
<reference evidence="2" key="1">
    <citation type="submission" date="2021-03" db="EMBL/GenBank/DDBJ databases">
        <title>Draft genome sequence of rust myrtle Austropuccinia psidii MF-1, a brazilian biotype.</title>
        <authorList>
            <person name="Quecine M.C."/>
            <person name="Pachon D.M.R."/>
            <person name="Bonatelli M.L."/>
            <person name="Correr F.H."/>
            <person name="Franceschini L.M."/>
            <person name="Leite T.F."/>
            <person name="Margarido G.R.A."/>
            <person name="Almeida C.A."/>
            <person name="Ferrarezi J.A."/>
            <person name="Labate C.A."/>
        </authorList>
    </citation>
    <scope>NUCLEOTIDE SEQUENCE</scope>
    <source>
        <strain evidence="2">MF-1</strain>
    </source>
</reference>
<proteinExistence type="predicted"/>
<dbReference type="Pfam" id="PF17921">
    <property type="entry name" value="Integrase_H2C2"/>
    <property type="match status" value="1"/>
</dbReference>
<keyword evidence="3" id="KW-1185">Reference proteome</keyword>
<evidence type="ECO:0000259" key="1">
    <source>
        <dbReference type="Pfam" id="PF17921"/>
    </source>
</evidence>
<protein>
    <recommendedName>
        <fullName evidence="1">Integrase zinc-binding domain-containing protein</fullName>
    </recommendedName>
</protein>
<organism evidence="2 3">
    <name type="scientific">Austropuccinia psidii MF-1</name>
    <dbReference type="NCBI Taxonomy" id="1389203"/>
    <lineage>
        <taxon>Eukaryota</taxon>
        <taxon>Fungi</taxon>
        <taxon>Dikarya</taxon>
        <taxon>Basidiomycota</taxon>
        <taxon>Pucciniomycotina</taxon>
        <taxon>Pucciniomycetes</taxon>
        <taxon>Pucciniales</taxon>
        <taxon>Sphaerophragmiaceae</taxon>
        <taxon>Austropuccinia</taxon>
    </lineage>
</organism>
<accession>A0A9Q3L5T4</accession>
<dbReference type="PANTHER" id="PTHR37984">
    <property type="entry name" value="PROTEIN CBG26694"/>
    <property type="match status" value="1"/>
</dbReference>
<dbReference type="InterPro" id="IPR041588">
    <property type="entry name" value="Integrase_H2C2"/>
</dbReference>
<name>A0A9Q3L5T4_9BASI</name>
<sequence length="275" mass="32358">MTIVYKARNVHKNADGLSRWAVPKTPEIPAYFPENAEPQITIEGINITDVEIELFQEARDSYKQDSNFHILTYLLDKYLKDASWKKLLHNLWKTSYYNGRFHLFDFNLYHRSKHTCVISLCSRMLINIILLECHGNISFLNLSEDREMQRIKTCAWWPSRRKYVIECFYSCDRCQKANKATGKIFVLMIPIQYPSTSWEVVHIDWVTALPPGGEKSYNASLVVVDRYRKTQIFLTCHKDYTDMDKAILILNRVIYHTSPFKNIINDRDPKFTCAL</sequence>
<dbReference type="Proteomes" id="UP000765509">
    <property type="component" value="Unassembled WGS sequence"/>
</dbReference>
<dbReference type="Gene3D" id="3.30.420.10">
    <property type="entry name" value="Ribonuclease H-like superfamily/Ribonuclease H"/>
    <property type="match status" value="1"/>
</dbReference>
<dbReference type="Gene3D" id="1.10.340.70">
    <property type="match status" value="1"/>
</dbReference>
<dbReference type="InterPro" id="IPR012337">
    <property type="entry name" value="RNaseH-like_sf"/>
</dbReference>
<dbReference type="InterPro" id="IPR036397">
    <property type="entry name" value="RNaseH_sf"/>
</dbReference>
<dbReference type="AlphaFoldDB" id="A0A9Q3L5T4"/>
<dbReference type="PANTHER" id="PTHR37984:SF5">
    <property type="entry name" value="PROTEIN NYNRIN-LIKE"/>
    <property type="match status" value="1"/>
</dbReference>
<evidence type="ECO:0000313" key="2">
    <source>
        <dbReference type="EMBL" id="MBW0593234.1"/>
    </source>
</evidence>
<dbReference type="GO" id="GO:0003676">
    <property type="term" value="F:nucleic acid binding"/>
    <property type="evidence" value="ECO:0007669"/>
    <property type="project" value="InterPro"/>
</dbReference>
<dbReference type="SUPFAM" id="SSF53098">
    <property type="entry name" value="Ribonuclease H-like"/>
    <property type="match status" value="1"/>
</dbReference>
<dbReference type="OrthoDB" id="2273864at2759"/>
<feature type="domain" description="Integrase zinc-binding" evidence="1">
    <location>
        <begin position="126"/>
        <end position="179"/>
    </location>
</feature>
<comment type="caution">
    <text evidence="2">The sequence shown here is derived from an EMBL/GenBank/DDBJ whole genome shotgun (WGS) entry which is preliminary data.</text>
</comment>